<dbReference type="PANTHER" id="PTHR21879:SF1">
    <property type="entry name" value="FI01546P"/>
    <property type="match status" value="1"/>
</dbReference>
<keyword evidence="3" id="KW-0732">Signal</keyword>
<evidence type="ECO:0008006" key="6">
    <source>
        <dbReference type="Google" id="ProtNLM"/>
    </source>
</evidence>
<feature type="transmembrane region" description="Helical" evidence="2">
    <location>
        <begin position="170"/>
        <end position="196"/>
    </location>
</feature>
<feature type="signal peptide" evidence="3">
    <location>
        <begin position="1"/>
        <end position="21"/>
    </location>
</feature>
<sequence length="250" mass="27475">MGRKILLFALAIFTSGVATFAQQDDANEETEIFRIAFDFMNECGSKELSLCLKERALRYVNLLPNELDIGRSIKIKPNGQISRNSEMEKLPDEPRAREDAVETILWDRISEYLSSHTIEFKIPSDAIQEMKQSVEEGRGKGGGGGGGKKGGGGGGGDRMKGLFMLIQLKAAILGAIALKFIALVAFKALLVAKVALTISSIIALKKLIEHKHHTSTYEVVAHPHHDDWGGHYDRSFTQNQLAYRGYEGAA</sequence>
<keyword evidence="5" id="KW-1185">Reference proteome</keyword>
<comment type="caution">
    <text evidence="4">The sequence shown here is derived from an EMBL/GenBank/DDBJ whole genome shotgun (WGS) entry which is preliminary data.</text>
</comment>
<organism evidence="4 5">
    <name type="scientific">Hypothenemus hampei</name>
    <name type="common">Coffee berry borer</name>
    <dbReference type="NCBI Taxonomy" id="57062"/>
    <lineage>
        <taxon>Eukaryota</taxon>
        <taxon>Metazoa</taxon>
        <taxon>Ecdysozoa</taxon>
        <taxon>Arthropoda</taxon>
        <taxon>Hexapoda</taxon>
        <taxon>Insecta</taxon>
        <taxon>Pterygota</taxon>
        <taxon>Neoptera</taxon>
        <taxon>Endopterygota</taxon>
        <taxon>Coleoptera</taxon>
        <taxon>Polyphaga</taxon>
        <taxon>Cucujiformia</taxon>
        <taxon>Curculionidae</taxon>
        <taxon>Scolytinae</taxon>
        <taxon>Hypothenemus</taxon>
    </lineage>
</organism>
<feature type="chain" id="PRO_5044781276" description="Osiris 9" evidence="3">
    <location>
        <begin position="22"/>
        <end position="250"/>
    </location>
</feature>
<feature type="compositionally biased region" description="Gly residues" evidence="1">
    <location>
        <begin position="140"/>
        <end position="154"/>
    </location>
</feature>
<proteinExistence type="predicted"/>
<evidence type="ECO:0000256" key="2">
    <source>
        <dbReference type="SAM" id="Phobius"/>
    </source>
</evidence>
<evidence type="ECO:0000256" key="1">
    <source>
        <dbReference type="SAM" id="MobiDB-lite"/>
    </source>
</evidence>
<dbReference type="InterPro" id="IPR012464">
    <property type="entry name" value="DUF1676"/>
</dbReference>
<evidence type="ECO:0000256" key="3">
    <source>
        <dbReference type="SAM" id="SignalP"/>
    </source>
</evidence>
<reference evidence="4 5" key="1">
    <citation type="submission" date="2024-05" db="EMBL/GenBank/DDBJ databases">
        <title>Genetic variation in Jamaican populations of the coffee berry borer (Hypothenemus hampei).</title>
        <authorList>
            <person name="Errbii M."/>
            <person name="Myrie A."/>
        </authorList>
    </citation>
    <scope>NUCLEOTIDE SEQUENCE [LARGE SCALE GENOMIC DNA]</scope>
    <source>
        <strain evidence="4">JA-Hopewell-2020-01-JO</strain>
        <tissue evidence="4">Whole body</tissue>
    </source>
</reference>
<name>A0ABD1EIU5_HYPHA</name>
<dbReference type="PANTHER" id="PTHR21879">
    <property type="entry name" value="FI03362P-RELATED-RELATED"/>
    <property type="match status" value="1"/>
</dbReference>
<protein>
    <recommendedName>
        <fullName evidence="6">Osiris 9</fullName>
    </recommendedName>
</protein>
<gene>
    <name evidence="4" type="ORF">ABEB36_010194</name>
</gene>
<keyword evidence="2" id="KW-0472">Membrane</keyword>
<dbReference type="Pfam" id="PF07898">
    <property type="entry name" value="DUF1676"/>
    <property type="match status" value="1"/>
</dbReference>
<dbReference type="AlphaFoldDB" id="A0ABD1EIU5"/>
<keyword evidence="2" id="KW-1133">Transmembrane helix</keyword>
<dbReference type="Proteomes" id="UP001566132">
    <property type="component" value="Unassembled WGS sequence"/>
</dbReference>
<evidence type="ECO:0000313" key="5">
    <source>
        <dbReference type="Proteomes" id="UP001566132"/>
    </source>
</evidence>
<accession>A0ABD1EIU5</accession>
<keyword evidence="2" id="KW-0812">Transmembrane</keyword>
<feature type="region of interest" description="Disordered" evidence="1">
    <location>
        <begin position="134"/>
        <end position="154"/>
    </location>
</feature>
<dbReference type="EMBL" id="JBDJPC010000007">
    <property type="protein sequence ID" value="KAL1494624.1"/>
    <property type="molecule type" value="Genomic_DNA"/>
</dbReference>
<evidence type="ECO:0000313" key="4">
    <source>
        <dbReference type="EMBL" id="KAL1494624.1"/>
    </source>
</evidence>